<dbReference type="PANTHER" id="PTHR37305:SF1">
    <property type="entry name" value="MEMBRANE PROTEIN"/>
    <property type="match status" value="1"/>
</dbReference>
<keyword evidence="4" id="KW-1185">Reference proteome</keyword>
<feature type="transmembrane region" description="Helical" evidence="2">
    <location>
        <begin position="42"/>
        <end position="66"/>
    </location>
</feature>
<feature type="transmembrane region" description="Helical" evidence="2">
    <location>
        <begin position="121"/>
        <end position="146"/>
    </location>
</feature>
<gene>
    <name evidence="3" type="ORF">ACFOVU_23655</name>
</gene>
<evidence type="ECO:0008006" key="5">
    <source>
        <dbReference type="Google" id="ProtNLM"/>
    </source>
</evidence>
<evidence type="ECO:0000313" key="3">
    <source>
        <dbReference type="EMBL" id="MFC3998938.1"/>
    </source>
</evidence>
<feature type="region of interest" description="Disordered" evidence="1">
    <location>
        <begin position="1"/>
        <end position="22"/>
    </location>
</feature>
<keyword evidence="2" id="KW-1133">Transmembrane helix</keyword>
<sequence>MTATVSTTPAPPAAAPEARPPGFGSALRSEWRKFRAVPSNRAILAVTAAMTVGVTVLMCVLGDTAALAREQAQGEYSVVFFGSYFGIWGAAALAANVVAAEYRCGMIGHTLTATPRRWRVLGAKLLVIAVVAFGSGLAISLIGFGITQGALASAGEQALDLAAPGMLRAVLLFIPVSMLAQSMLTACTAVLVRSAPAAVVLVALLGALPVLISRFLGPWWGENVPRYMTGAAAESVSGVATPGTPGYLPALPAVVVIAVWIAVFAAIAFARFERRDA</sequence>
<organism evidence="3 4">
    <name type="scientific">Nocardiopsis sediminis</name>
    <dbReference type="NCBI Taxonomy" id="1778267"/>
    <lineage>
        <taxon>Bacteria</taxon>
        <taxon>Bacillati</taxon>
        <taxon>Actinomycetota</taxon>
        <taxon>Actinomycetes</taxon>
        <taxon>Streptosporangiales</taxon>
        <taxon>Nocardiopsidaceae</taxon>
        <taxon>Nocardiopsis</taxon>
    </lineage>
</organism>
<dbReference type="PANTHER" id="PTHR37305">
    <property type="entry name" value="INTEGRAL MEMBRANE PROTEIN-RELATED"/>
    <property type="match status" value="1"/>
</dbReference>
<accession>A0ABV8FV41</accession>
<feature type="transmembrane region" description="Helical" evidence="2">
    <location>
        <begin position="78"/>
        <end position="100"/>
    </location>
</feature>
<reference evidence="4" key="1">
    <citation type="journal article" date="2019" name="Int. J. Syst. Evol. Microbiol.">
        <title>The Global Catalogue of Microorganisms (GCM) 10K type strain sequencing project: providing services to taxonomists for standard genome sequencing and annotation.</title>
        <authorList>
            <consortium name="The Broad Institute Genomics Platform"/>
            <consortium name="The Broad Institute Genome Sequencing Center for Infectious Disease"/>
            <person name="Wu L."/>
            <person name="Ma J."/>
        </authorList>
    </citation>
    <scope>NUCLEOTIDE SEQUENCE [LARGE SCALE GENOMIC DNA]</scope>
    <source>
        <strain evidence="4">TBRC 1826</strain>
    </source>
</reference>
<keyword evidence="2" id="KW-0812">Transmembrane</keyword>
<dbReference type="EMBL" id="JBHSBH010000015">
    <property type="protein sequence ID" value="MFC3998938.1"/>
    <property type="molecule type" value="Genomic_DNA"/>
</dbReference>
<comment type="caution">
    <text evidence="3">The sequence shown here is derived from an EMBL/GenBank/DDBJ whole genome shotgun (WGS) entry which is preliminary data.</text>
</comment>
<protein>
    <recommendedName>
        <fullName evidence="5">ABC transporter permease</fullName>
    </recommendedName>
</protein>
<dbReference type="Proteomes" id="UP001595847">
    <property type="component" value="Unassembled WGS sequence"/>
</dbReference>
<feature type="transmembrane region" description="Helical" evidence="2">
    <location>
        <begin position="250"/>
        <end position="272"/>
    </location>
</feature>
<dbReference type="RefSeq" id="WP_378537106.1">
    <property type="nucleotide sequence ID" value="NZ_JBHSBH010000015.1"/>
</dbReference>
<feature type="transmembrane region" description="Helical" evidence="2">
    <location>
        <begin position="199"/>
        <end position="220"/>
    </location>
</feature>
<keyword evidence="2" id="KW-0472">Membrane</keyword>
<evidence type="ECO:0000256" key="2">
    <source>
        <dbReference type="SAM" id="Phobius"/>
    </source>
</evidence>
<evidence type="ECO:0000256" key="1">
    <source>
        <dbReference type="SAM" id="MobiDB-lite"/>
    </source>
</evidence>
<evidence type="ECO:0000313" key="4">
    <source>
        <dbReference type="Proteomes" id="UP001595847"/>
    </source>
</evidence>
<name>A0ABV8FV41_9ACTN</name>
<proteinExistence type="predicted"/>
<feature type="transmembrane region" description="Helical" evidence="2">
    <location>
        <begin position="166"/>
        <end position="192"/>
    </location>
</feature>